<organism evidence="7 8">
    <name type="scientific">Vibrio inusitatus NBRC 102082</name>
    <dbReference type="NCBI Taxonomy" id="1219070"/>
    <lineage>
        <taxon>Bacteria</taxon>
        <taxon>Pseudomonadati</taxon>
        <taxon>Pseudomonadota</taxon>
        <taxon>Gammaproteobacteria</taxon>
        <taxon>Vibrionales</taxon>
        <taxon>Vibrionaceae</taxon>
        <taxon>Vibrio</taxon>
    </lineage>
</organism>
<name>A0A4Y3HT55_9VIBR</name>
<keyword evidence="3 6" id="KW-0812">Transmembrane</keyword>
<accession>A0A4Y3HT55</accession>
<gene>
    <name evidence="7" type="primary">sypK</name>
    <name evidence="7" type="ORF">VIN01S_11330</name>
</gene>
<evidence type="ECO:0000256" key="4">
    <source>
        <dbReference type="ARBA" id="ARBA00022989"/>
    </source>
</evidence>
<keyword evidence="2" id="KW-1003">Cell membrane</keyword>
<comment type="subcellular location">
    <subcellularLocation>
        <location evidence="1">Cell membrane</location>
        <topology evidence="1">Multi-pass membrane protein</topology>
    </subcellularLocation>
</comment>
<dbReference type="RefSeq" id="WP_141344721.1">
    <property type="nucleotide sequence ID" value="NZ_BJLF01000004.1"/>
</dbReference>
<feature type="transmembrane region" description="Helical" evidence="6">
    <location>
        <begin position="215"/>
        <end position="231"/>
    </location>
</feature>
<dbReference type="PANTHER" id="PTHR30250">
    <property type="entry name" value="PST FAMILY PREDICTED COLANIC ACID TRANSPORTER"/>
    <property type="match status" value="1"/>
</dbReference>
<reference evidence="7 8" key="1">
    <citation type="submission" date="2019-06" db="EMBL/GenBank/DDBJ databases">
        <title>Whole genome shotgun sequence of Vibrio inusitatus NBRC 102082.</title>
        <authorList>
            <person name="Hosoyama A."/>
            <person name="Uohara A."/>
            <person name="Ohji S."/>
            <person name="Ichikawa N."/>
        </authorList>
    </citation>
    <scope>NUCLEOTIDE SEQUENCE [LARGE SCALE GENOMIC DNA]</scope>
    <source>
        <strain evidence="7 8">NBRC 102082</strain>
    </source>
</reference>
<sequence>MKLPTISDAQKQMLGYAFALFFMKGLSLIMLPITTRFLSPVQIGELELLAVTASFIGILLSASLHEALYRYCAEQTTKNQRLKTASNLFTLTLLISLSFACLGLIVTLSLQWKETWEISRQAVLVLWVSLTIEGAIAISLAWLRMQDRVKAFCRICITTSLFQVALVLILLQLGYGVVGVLVAGFIAHFIQLLLLIHASNLSITLPNTKFINTTLRYSLPLMLSGLVAFGLNGAERWLMLKGESLAMVGQYAIAAKFALAMCVLVQPFGMWWMPKRFIVAKNNPFKAARTTELGIMYVCILALFIGLFGQWLLEFALTDDYAIAGELLVGALFMVLGKEFAELLNLGLLQSKQTKTILTVNLWTTIVTLIWCGFTYQLGIWSIMLSIGVAQLIRALILYKLSQYYCTLPYRSLRLSVYPVITLVGLLAIQLGSTLQGLSSLACSFLLLIATYTVELPKHAQTKKVGV</sequence>
<evidence type="ECO:0000256" key="2">
    <source>
        <dbReference type="ARBA" id="ARBA00022475"/>
    </source>
</evidence>
<evidence type="ECO:0000313" key="8">
    <source>
        <dbReference type="Proteomes" id="UP000318717"/>
    </source>
</evidence>
<dbReference type="Proteomes" id="UP000318717">
    <property type="component" value="Unassembled WGS sequence"/>
</dbReference>
<feature type="transmembrane region" description="Helical" evidence="6">
    <location>
        <begin position="88"/>
        <end position="112"/>
    </location>
</feature>
<dbReference type="InterPro" id="IPR002797">
    <property type="entry name" value="Polysacc_synth"/>
</dbReference>
<feature type="transmembrane region" description="Helical" evidence="6">
    <location>
        <begin position="413"/>
        <end position="431"/>
    </location>
</feature>
<feature type="transmembrane region" description="Helical" evidence="6">
    <location>
        <begin position="12"/>
        <end position="33"/>
    </location>
</feature>
<dbReference type="Pfam" id="PF01943">
    <property type="entry name" value="Polysacc_synt"/>
    <property type="match status" value="1"/>
</dbReference>
<keyword evidence="8" id="KW-1185">Reference proteome</keyword>
<evidence type="ECO:0000256" key="5">
    <source>
        <dbReference type="ARBA" id="ARBA00023136"/>
    </source>
</evidence>
<dbReference type="GO" id="GO:0005886">
    <property type="term" value="C:plasma membrane"/>
    <property type="evidence" value="ECO:0007669"/>
    <property type="project" value="UniProtKB-SubCell"/>
</dbReference>
<feature type="transmembrane region" description="Helical" evidence="6">
    <location>
        <begin position="124"/>
        <end position="143"/>
    </location>
</feature>
<keyword evidence="4 6" id="KW-1133">Transmembrane helix</keyword>
<feature type="transmembrane region" description="Helical" evidence="6">
    <location>
        <begin position="294"/>
        <end position="313"/>
    </location>
</feature>
<feature type="transmembrane region" description="Helical" evidence="6">
    <location>
        <begin position="155"/>
        <end position="175"/>
    </location>
</feature>
<evidence type="ECO:0000313" key="7">
    <source>
        <dbReference type="EMBL" id="GEA50329.1"/>
    </source>
</evidence>
<feature type="transmembrane region" description="Helical" evidence="6">
    <location>
        <begin position="382"/>
        <end position="401"/>
    </location>
</feature>
<feature type="transmembrane region" description="Helical" evidence="6">
    <location>
        <begin position="48"/>
        <end position="68"/>
    </location>
</feature>
<protein>
    <submittedName>
        <fullName evidence="7">Sugar translocase</fullName>
    </submittedName>
</protein>
<evidence type="ECO:0000256" key="1">
    <source>
        <dbReference type="ARBA" id="ARBA00004651"/>
    </source>
</evidence>
<dbReference type="PANTHER" id="PTHR30250:SF11">
    <property type="entry name" value="O-ANTIGEN TRANSPORTER-RELATED"/>
    <property type="match status" value="1"/>
</dbReference>
<evidence type="ECO:0000256" key="6">
    <source>
        <dbReference type="SAM" id="Phobius"/>
    </source>
</evidence>
<dbReference type="OrthoDB" id="9815248at2"/>
<dbReference type="InterPro" id="IPR050833">
    <property type="entry name" value="Poly_Biosynth_Transport"/>
</dbReference>
<feature type="transmembrane region" description="Helical" evidence="6">
    <location>
        <begin position="181"/>
        <end position="203"/>
    </location>
</feature>
<comment type="caution">
    <text evidence="7">The sequence shown here is derived from an EMBL/GenBank/DDBJ whole genome shotgun (WGS) entry which is preliminary data.</text>
</comment>
<feature type="transmembrane region" description="Helical" evidence="6">
    <location>
        <begin position="357"/>
        <end position="376"/>
    </location>
</feature>
<dbReference type="EMBL" id="BJLF01000004">
    <property type="protein sequence ID" value="GEA50329.1"/>
    <property type="molecule type" value="Genomic_DNA"/>
</dbReference>
<feature type="transmembrane region" description="Helical" evidence="6">
    <location>
        <begin position="251"/>
        <end position="273"/>
    </location>
</feature>
<dbReference type="AlphaFoldDB" id="A0A4Y3HT55"/>
<evidence type="ECO:0000256" key="3">
    <source>
        <dbReference type="ARBA" id="ARBA00022692"/>
    </source>
</evidence>
<feature type="transmembrane region" description="Helical" evidence="6">
    <location>
        <begin position="437"/>
        <end position="454"/>
    </location>
</feature>
<keyword evidence="5 6" id="KW-0472">Membrane</keyword>
<proteinExistence type="predicted"/>